<name>A0A271J0R7_9BACT</name>
<evidence type="ECO:0000256" key="2">
    <source>
        <dbReference type="ARBA" id="ARBA00022448"/>
    </source>
</evidence>
<dbReference type="PANTHER" id="PTHR35011:SF4">
    <property type="entry name" value="SLL1102 PROTEIN"/>
    <property type="match status" value="1"/>
</dbReference>
<dbReference type="InterPro" id="IPR007387">
    <property type="entry name" value="TRAP_DctQ"/>
</dbReference>
<feature type="domain" description="Tripartite ATP-independent periplasmic transporters DctQ component" evidence="10">
    <location>
        <begin position="53"/>
        <end position="164"/>
    </location>
</feature>
<feature type="transmembrane region" description="Helical" evidence="9">
    <location>
        <begin position="56"/>
        <end position="74"/>
    </location>
</feature>
<evidence type="ECO:0000256" key="3">
    <source>
        <dbReference type="ARBA" id="ARBA00022475"/>
    </source>
</evidence>
<keyword evidence="3" id="KW-1003">Cell membrane</keyword>
<evidence type="ECO:0000256" key="6">
    <source>
        <dbReference type="ARBA" id="ARBA00022989"/>
    </source>
</evidence>
<comment type="caution">
    <text evidence="11">The sequence shown here is derived from an EMBL/GenBank/DDBJ whole genome shotgun (WGS) entry which is preliminary data.</text>
</comment>
<dbReference type="RefSeq" id="WP_095510720.1">
    <property type="nucleotide sequence ID" value="NZ_MQWD01000001.1"/>
</dbReference>
<evidence type="ECO:0000259" key="10">
    <source>
        <dbReference type="Pfam" id="PF04290"/>
    </source>
</evidence>
<evidence type="ECO:0000256" key="1">
    <source>
        <dbReference type="ARBA" id="ARBA00004429"/>
    </source>
</evidence>
<dbReference type="OrthoDB" id="9795655at2"/>
<comment type="subcellular location">
    <subcellularLocation>
        <location evidence="1">Cell inner membrane</location>
        <topology evidence="1">Multi-pass membrane protein</topology>
    </subcellularLocation>
</comment>
<evidence type="ECO:0000256" key="7">
    <source>
        <dbReference type="ARBA" id="ARBA00023136"/>
    </source>
</evidence>
<evidence type="ECO:0000256" key="9">
    <source>
        <dbReference type="SAM" id="Phobius"/>
    </source>
</evidence>
<dbReference type="PANTHER" id="PTHR35011">
    <property type="entry name" value="2,3-DIKETO-L-GULONATE TRAP TRANSPORTER SMALL PERMEASE PROTEIN YIAM"/>
    <property type="match status" value="1"/>
</dbReference>
<keyword evidence="12" id="KW-1185">Reference proteome</keyword>
<reference evidence="11 12" key="1">
    <citation type="submission" date="2016-11" db="EMBL/GenBank/DDBJ databases">
        <title>Study of marine rhodopsin-containing bacteria.</title>
        <authorList>
            <person name="Yoshizawa S."/>
            <person name="Kumagai Y."/>
            <person name="Kogure K."/>
        </authorList>
    </citation>
    <scope>NUCLEOTIDE SEQUENCE [LARGE SCALE GENOMIC DNA]</scope>
    <source>
        <strain evidence="11 12">SAORIC-28</strain>
    </source>
</reference>
<dbReference type="InterPro" id="IPR055348">
    <property type="entry name" value="DctQ"/>
</dbReference>
<keyword evidence="7 9" id="KW-0472">Membrane</keyword>
<feature type="transmembrane region" description="Helical" evidence="9">
    <location>
        <begin position="95"/>
        <end position="117"/>
    </location>
</feature>
<dbReference type="GO" id="GO:0005886">
    <property type="term" value="C:plasma membrane"/>
    <property type="evidence" value="ECO:0007669"/>
    <property type="project" value="UniProtKB-SubCell"/>
</dbReference>
<gene>
    <name evidence="11" type="ORF">BSZ37_11735</name>
</gene>
<evidence type="ECO:0000313" key="12">
    <source>
        <dbReference type="Proteomes" id="UP000216339"/>
    </source>
</evidence>
<accession>A0A271J0R7</accession>
<keyword evidence="2" id="KW-0813">Transport</keyword>
<organism evidence="11 12">
    <name type="scientific">Rubrivirga marina</name>
    <dbReference type="NCBI Taxonomy" id="1196024"/>
    <lineage>
        <taxon>Bacteria</taxon>
        <taxon>Pseudomonadati</taxon>
        <taxon>Rhodothermota</taxon>
        <taxon>Rhodothermia</taxon>
        <taxon>Rhodothermales</taxon>
        <taxon>Rubricoccaceae</taxon>
        <taxon>Rubrivirga</taxon>
    </lineage>
</organism>
<feature type="transmembrane region" description="Helical" evidence="9">
    <location>
        <begin position="12"/>
        <end position="36"/>
    </location>
</feature>
<evidence type="ECO:0000256" key="4">
    <source>
        <dbReference type="ARBA" id="ARBA00022519"/>
    </source>
</evidence>
<evidence type="ECO:0000256" key="5">
    <source>
        <dbReference type="ARBA" id="ARBA00022692"/>
    </source>
</evidence>
<dbReference type="EMBL" id="MQWD01000001">
    <property type="protein sequence ID" value="PAP77053.1"/>
    <property type="molecule type" value="Genomic_DNA"/>
</dbReference>
<keyword evidence="4" id="KW-0997">Cell inner membrane</keyword>
<sequence length="172" mass="18141">MRNRLLLWADRLSAAVGWVSARLVVVMVAAGALGALLRYVAPLLGITPALNAIGDVQWMVFSAVFLLGAAWALAEDAHVRVDVLYARLSPRRRALVDLIGTLGLLLPFCGLLLWASWPGVMESVAIREGALDAGGLPRWPVKLLVPLGVGLLALQGVAQAVKAAAALRPPDA</sequence>
<proteinExistence type="inferred from homology"/>
<keyword evidence="5 9" id="KW-0812">Transmembrane</keyword>
<dbReference type="Pfam" id="PF04290">
    <property type="entry name" value="DctQ"/>
    <property type="match status" value="1"/>
</dbReference>
<dbReference type="AlphaFoldDB" id="A0A271J0R7"/>
<keyword evidence="6 9" id="KW-1133">Transmembrane helix</keyword>
<comment type="similarity">
    <text evidence="8">Belongs to the TRAP transporter small permease family.</text>
</comment>
<evidence type="ECO:0000313" key="11">
    <source>
        <dbReference type="EMBL" id="PAP77053.1"/>
    </source>
</evidence>
<evidence type="ECO:0000256" key="8">
    <source>
        <dbReference type="ARBA" id="ARBA00038436"/>
    </source>
</evidence>
<protein>
    <recommendedName>
        <fullName evidence="10">Tripartite ATP-independent periplasmic transporters DctQ component domain-containing protein</fullName>
    </recommendedName>
</protein>
<dbReference type="Proteomes" id="UP000216339">
    <property type="component" value="Unassembled WGS sequence"/>
</dbReference>